<reference evidence="2" key="1">
    <citation type="journal article" date="2014" name="Int. J. Syst. Evol. Microbiol.">
        <title>Complete genome sequence of Corynebacterium casei LMG S-19264T (=DSM 44701T), isolated from a smear-ripened cheese.</title>
        <authorList>
            <consortium name="US DOE Joint Genome Institute (JGI-PGF)"/>
            <person name="Walter F."/>
            <person name="Albersmeier A."/>
            <person name="Kalinowski J."/>
            <person name="Ruckert C."/>
        </authorList>
    </citation>
    <scope>NUCLEOTIDE SEQUENCE</scope>
    <source>
        <strain evidence="2">CGMCC 4.7299</strain>
    </source>
</reference>
<dbReference type="EMBL" id="BMMX01000022">
    <property type="protein sequence ID" value="GGL03936.1"/>
    <property type="molecule type" value="Genomic_DNA"/>
</dbReference>
<evidence type="ECO:0000313" key="3">
    <source>
        <dbReference type="Proteomes" id="UP000656042"/>
    </source>
</evidence>
<protein>
    <recommendedName>
        <fullName evidence="1">DUF4097 domain-containing protein</fullName>
    </recommendedName>
</protein>
<name>A0A8J3C234_9ACTN</name>
<dbReference type="InterPro" id="IPR025164">
    <property type="entry name" value="Toastrack_DUF4097"/>
</dbReference>
<proteinExistence type="predicted"/>
<evidence type="ECO:0000259" key="1">
    <source>
        <dbReference type="Pfam" id="PF13349"/>
    </source>
</evidence>
<organism evidence="2 3">
    <name type="scientific">Mangrovihabitans endophyticus</name>
    <dbReference type="NCBI Taxonomy" id="1751298"/>
    <lineage>
        <taxon>Bacteria</taxon>
        <taxon>Bacillati</taxon>
        <taxon>Actinomycetota</taxon>
        <taxon>Actinomycetes</taxon>
        <taxon>Micromonosporales</taxon>
        <taxon>Micromonosporaceae</taxon>
        <taxon>Mangrovihabitans</taxon>
    </lineage>
</organism>
<gene>
    <name evidence="2" type="ORF">GCM10012284_43170</name>
</gene>
<comment type="caution">
    <text evidence="2">The sequence shown here is derived from an EMBL/GenBank/DDBJ whole genome shotgun (WGS) entry which is preliminary data.</text>
</comment>
<keyword evidence="3" id="KW-1185">Reference proteome</keyword>
<dbReference type="Pfam" id="PF13349">
    <property type="entry name" value="DUF4097"/>
    <property type="match status" value="1"/>
</dbReference>
<sequence>MIEFDRTTPVMAAIRATRGFVDVTAAADATVTVDVVPLDDSDAAHRAAEDTTVTLDGDMLAVTVPESSGWTWRRLPRLGITVRVPAESALSVKTVSADVRSVGRYAQVKVDVASGKVYVEDVIGDADLRAASGTLTANQVGGSLRIRTGSGDVRVGDVTGDVNAGTASGSVAIRSLGGSAKASTASGNVTIEAVRQGTVRASTASGNVRVGVVPGTRVWLDAGTASGMTRNNLAAGDEHNGAGAADAELRLRTASGNITVERAPSAQHTAA</sequence>
<dbReference type="Proteomes" id="UP000656042">
    <property type="component" value="Unassembled WGS sequence"/>
</dbReference>
<dbReference type="AlphaFoldDB" id="A0A8J3C234"/>
<dbReference type="PANTHER" id="PTHR34094:SF1">
    <property type="entry name" value="PROTEIN FAM185A"/>
    <property type="match status" value="1"/>
</dbReference>
<evidence type="ECO:0000313" key="2">
    <source>
        <dbReference type="EMBL" id="GGL03936.1"/>
    </source>
</evidence>
<dbReference type="PANTHER" id="PTHR34094">
    <property type="match status" value="1"/>
</dbReference>
<feature type="domain" description="DUF4097" evidence="1">
    <location>
        <begin position="49"/>
        <end position="260"/>
    </location>
</feature>
<accession>A0A8J3C234</accession>
<reference evidence="2" key="2">
    <citation type="submission" date="2020-09" db="EMBL/GenBank/DDBJ databases">
        <authorList>
            <person name="Sun Q."/>
            <person name="Zhou Y."/>
        </authorList>
    </citation>
    <scope>NUCLEOTIDE SEQUENCE</scope>
    <source>
        <strain evidence="2">CGMCC 4.7299</strain>
    </source>
</reference>
<dbReference type="RefSeq" id="WP_189081090.1">
    <property type="nucleotide sequence ID" value="NZ_BMMX01000022.1"/>
</dbReference>